<proteinExistence type="predicted"/>
<dbReference type="Proteomes" id="UP001333996">
    <property type="component" value="Unassembled WGS sequence"/>
</dbReference>
<evidence type="ECO:0008006" key="3">
    <source>
        <dbReference type="Google" id="ProtNLM"/>
    </source>
</evidence>
<organism evidence="1 2">
    <name type="scientific">Streptomyces chiangmaiensis</name>
    <dbReference type="NCBI Taxonomy" id="766497"/>
    <lineage>
        <taxon>Bacteria</taxon>
        <taxon>Bacillati</taxon>
        <taxon>Actinomycetota</taxon>
        <taxon>Actinomycetes</taxon>
        <taxon>Kitasatosporales</taxon>
        <taxon>Streptomycetaceae</taxon>
        <taxon>Streptomyces</taxon>
    </lineage>
</organism>
<comment type="caution">
    <text evidence="1">The sequence shown here is derived from an EMBL/GenBank/DDBJ whole genome shotgun (WGS) entry which is preliminary data.</text>
</comment>
<dbReference type="EMBL" id="JAYWVC010000064">
    <property type="protein sequence ID" value="MED7824174.1"/>
    <property type="molecule type" value="Genomic_DNA"/>
</dbReference>
<gene>
    <name evidence="1" type="ORF">VXC91_19855</name>
</gene>
<reference evidence="1" key="1">
    <citation type="submission" date="2024-01" db="EMBL/GenBank/DDBJ databases">
        <title>First draft genome sequence data of TA4-1, the type strain of Gram-positive actinobacterium Streptomyces chiangmaiensis.</title>
        <authorList>
            <person name="Yasawong M."/>
            <person name="Nantapong N."/>
        </authorList>
    </citation>
    <scope>NUCLEOTIDE SEQUENCE</scope>
    <source>
        <strain evidence="1">TA4-1</strain>
    </source>
</reference>
<name>A0ABU7FJ98_9ACTN</name>
<dbReference type="RefSeq" id="WP_329508623.1">
    <property type="nucleotide sequence ID" value="NZ_BAAAYZ010000085.1"/>
</dbReference>
<accession>A0ABU7FJ98</accession>
<sequence>MQMMFRCKIKPDQVEHNLKLLRAAFEEFQAVRPEGLRYATYQLDDGVTFVAFVEMAGDPGALRQLEAFQRYRSTLEERCEEPPVMTVLHEVGSYGFR</sequence>
<protein>
    <recommendedName>
        <fullName evidence="3">ABM domain-containing protein</fullName>
    </recommendedName>
</protein>
<dbReference type="Gene3D" id="3.30.70.100">
    <property type="match status" value="1"/>
</dbReference>
<evidence type="ECO:0000313" key="2">
    <source>
        <dbReference type="Proteomes" id="UP001333996"/>
    </source>
</evidence>
<evidence type="ECO:0000313" key="1">
    <source>
        <dbReference type="EMBL" id="MED7824174.1"/>
    </source>
</evidence>
<keyword evidence="2" id="KW-1185">Reference proteome</keyword>